<evidence type="ECO:0000313" key="1">
    <source>
        <dbReference type="EMBL" id="CAB4012212.1"/>
    </source>
</evidence>
<reference evidence="1" key="1">
    <citation type="submission" date="2020-04" db="EMBL/GenBank/DDBJ databases">
        <authorList>
            <person name="Alioto T."/>
            <person name="Alioto T."/>
            <person name="Gomez Garrido J."/>
        </authorList>
    </citation>
    <scope>NUCLEOTIDE SEQUENCE</scope>
    <source>
        <strain evidence="1">A484AB</strain>
    </source>
</reference>
<comment type="caution">
    <text evidence="1">The sequence shown here is derived from an EMBL/GenBank/DDBJ whole genome shotgun (WGS) entry which is preliminary data.</text>
</comment>
<dbReference type="Proteomes" id="UP001152795">
    <property type="component" value="Unassembled WGS sequence"/>
</dbReference>
<name>A0A7D9ISG6_PARCT</name>
<gene>
    <name evidence="1" type="ORF">PACLA_8A033882</name>
</gene>
<proteinExistence type="predicted"/>
<dbReference type="EMBL" id="CACRXK020007427">
    <property type="protein sequence ID" value="CAB4012212.1"/>
    <property type="molecule type" value="Genomic_DNA"/>
</dbReference>
<accession>A0A7D9ISG6</accession>
<sequence>MNEEAYKPERFSEDEGEVCNTSPWLDGHVIRLDYVSDPKFNKDNKKELLRLENFADINQSLKVVPRFTLSLAPLQSLLMKHITYTAMFLRSIYEAVLHHSKLRVDHHIWQRLKVLGLTDKCSCRGCRAGRALRKAIPVICGNRNILVSTTKKSNLFQVRPNLLFIQTFNASPNSTTNCYSEYLNTPTNGQVKSTQTDTVCSNQVSLRNLVPVFILSNVMSLVPKLPEVNEFK</sequence>
<evidence type="ECO:0000313" key="2">
    <source>
        <dbReference type="Proteomes" id="UP001152795"/>
    </source>
</evidence>
<organism evidence="1 2">
    <name type="scientific">Paramuricea clavata</name>
    <name type="common">Red gorgonian</name>
    <name type="synonym">Violescent sea-whip</name>
    <dbReference type="NCBI Taxonomy" id="317549"/>
    <lineage>
        <taxon>Eukaryota</taxon>
        <taxon>Metazoa</taxon>
        <taxon>Cnidaria</taxon>
        <taxon>Anthozoa</taxon>
        <taxon>Octocorallia</taxon>
        <taxon>Malacalcyonacea</taxon>
        <taxon>Plexauridae</taxon>
        <taxon>Paramuricea</taxon>
    </lineage>
</organism>
<dbReference type="AlphaFoldDB" id="A0A7D9ISG6"/>
<protein>
    <submittedName>
        <fullName evidence="1">Uncharacterized protein</fullName>
    </submittedName>
</protein>
<keyword evidence="2" id="KW-1185">Reference proteome</keyword>